<reference evidence="5" key="1">
    <citation type="submission" date="2019-12" db="UniProtKB">
        <authorList>
            <consortium name="WormBaseParasite"/>
        </authorList>
    </citation>
    <scope>IDENTIFICATION</scope>
</reference>
<evidence type="ECO:0000256" key="1">
    <source>
        <dbReference type="ARBA" id="ARBA00007527"/>
    </source>
</evidence>
<sequence length="322" mass="35718">MMHLVLKLSCLYVLILRTQTAIGAAVCVDEDGQDKQKDWVLAYKTGVPENDQKVNSLTDTWEKTDLSGKDANNLLHNVLEMAGNAANVAIVYNDHPPLTPKPPVTRSKSKGIFTHEPGKDAAFLVYTLPQWPNMHKDKDGNIDDLAKNNKKNAMFLCLSVGIEAFSEWAKTVAYESPNIYFSNKMEDAQEEVANLVKGDVVTSPPTKQSSFKTSGATPTEFKMFALRSNMDLYSSFMTVALATTLTMWNINGTGADVVPKKITRAQDDSIWAFSQKNNWVCIGNSPRQKSQLSVPRGAVCLKNEKLHQLFKALATRKDNCPK</sequence>
<keyword evidence="4" id="KW-1185">Reference proteome</keyword>
<dbReference type="PANTHER" id="PTHR10858">
    <property type="entry name" value="DEOXYRIBONUCLEASE II"/>
    <property type="match status" value="1"/>
</dbReference>
<dbReference type="STRING" id="70415.A0A5S6QT22"/>
<dbReference type="GO" id="GO:0004531">
    <property type="term" value="F:deoxyribonuclease II activity"/>
    <property type="evidence" value="ECO:0007669"/>
    <property type="project" value="InterPro"/>
</dbReference>
<dbReference type="Proteomes" id="UP000046395">
    <property type="component" value="Unassembled WGS sequence"/>
</dbReference>
<dbReference type="PANTHER" id="PTHR10858:SF23">
    <property type="entry name" value="DEOXYRIBONUCLEASE II"/>
    <property type="match status" value="1"/>
</dbReference>
<dbReference type="Pfam" id="PF03265">
    <property type="entry name" value="DNase_II"/>
    <property type="match status" value="1"/>
</dbReference>
<name>A0A5S6QT22_TRIMR</name>
<dbReference type="InterPro" id="IPR004947">
    <property type="entry name" value="DNase_II"/>
</dbReference>
<protein>
    <submittedName>
        <fullName evidence="5">Deoxyribonuclease II</fullName>
    </submittedName>
</protein>
<dbReference type="AlphaFoldDB" id="A0A5S6QT22"/>
<evidence type="ECO:0000313" key="4">
    <source>
        <dbReference type="Proteomes" id="UP000046395"/>
    </source>
</evidence>
<keyword evidence="2" id="KW-0378">Hydrolase</keyword>
<evidence type="ECO:0000256" key="2">
    <source>
        <dbReference type="ARBA" id="ARBA00022801"/>
    </source>
</evidence>
<keyword evidence="3" id="KW-0732">Signal</keyword>
<accession>A0A5S6QT22</accession>
<proteinExistence type="inferred from homology"/>
<organism evidence="4 5">
    <name type="scientific">Trichuris muris</name>
    <name type="common">Mouse whipworm</name>
    <dbReference type="NCBI Taxonomy" id="70415"/>
    <lineage>
        <taxon>Eukaryota</taxon>
        <taxon>Metazoa</taxon>
        <taxon>Ecdysozoa</taxon>
        <taxon>Nematoda</taxon>
        <taxon>Enoplea</taxon>
        <taxon>Dorylaimia</taxon>
        <taxon>Trichinellida</taxon>
        <taxon>Trichuridae</taxon>
        <taxon>Trichuris</taxon>
    </lineage>
</organism>
<evidence type="ECO:0000256" key="3">
    <source>
        <dbReference type="SAM" id="SignalP"/>
    </source>
</evidence>
<evidence type="ECO:0000313" key="5">
    <source>
        <dbReference type="WBParaSite" id="TMUE_2000010521.1"/>
    </source>
</evidence>
<feature type="chain" id="PRO_5024288003" evidence="3">
    <location>
        <begin position="26"/>
        <end position="322"/>
    </location>
</feature>
<comment type="similarity">
    <text evidence="1">Belongs to the DNase II family.</text>
</comment>
<dbReference type="GO" id="GO:0006309">
    <property type="term" value="P:apoptotic DNA fragmentation"/>
    <property type="evidence" value="ECO:0007669"/>
    <property type="project" value="TreeGrafter"/>
</dbReference>
<feature type="signal peptide" evidence="3">
    <location>
        <begin position="1"/>
        <end position="25"/>
    </location>
</feature>
<dbReference type="WBParaSite" id="TMUE_2000010521.1">
    <property type="protein sequence ID" value="TMUE_2000010521.1"/>
    <property type="gene ID" value="WBGene00288635"/>
</dbReference>